<dbReference type="GO" id="GO:0016491">
    <property type="term" value="F:oxidoreductase activity"/>
    <property type="evidence" value="ECO:0007669"/>
    <property type="project" value="UniProtKB-KW"/>
</dbReference>
<evidence type="ECO:0000256" key="5">
    <source>
        <dbReference type="SAM" id="MobiDB-lite"/>
    </source>
</evidence>
<comment type="cofactor">
    <cofactor evidence="1">
        <name>FAD</name>
        <dbReference type="ChEBI" id="CHEBI:57692"/>
    </cofactor>
</comment>
<reference evidence="8" key="1">
    <citation type="submission" date="2017-06" db="EMBL/GenBank/DDBJ databases">
        <title>Herbaspirillum phytohormonus sp. nov., isolated from the root nodule of Robinia pseudoacacia in lead-zinc mine.</title>
        <authorList>
            <person name="Fan M."/>
            <person name="Lin Y."/>
        </authorList>
    </citation>
    <scope>NUCLEOTIDE SEQUENCE [LARGE SCALE GENOMIC DNA]</scope>
    <source>
        <strain evidence="8">SC-089</strain>
    </source>
</reference>
<evidence type="ECO:0000256" key="4">
    <source>
        <dbReference type="ARBA" id="ARBA00023002"/>
    </source>
</evidence>
<protein>
    <recommendedName>
        <fullName evidence="6">FAD-dependent oxidoreductase 2 FAD-binding domain-containing protein</fullName>
    </recommendedName>
</protein>
<keyword evidence="4" id="KW-0560">Oxidoreductase</keyword>
<gene>
    <name evidence="7" type="ORF">CEY11_21930</name>
</gene>
<accession>A0A225M099</accession>
<dbReference type="PANTHER" id="PTHR43400:SF7">
    <property type="entry name" value="FAD-DEPENDENT OXIDOREDUCTASE 2 FAD BINDING DOMAIN-CONTAINING PROTEIN"/>
    <property type="match status" value="1"/>
</dbReference>
<evidence type="ECO:0000313" key="8">
    <source>
        <dbReference type="Proteomes" id="UP000214603"/>
    </source>
</evidence>
<dbReference type="InterPro" id="IPR036188">
    <property type="entry name" value="FAD/NAD-bd_sf"/>
</dbReference>
<keyword evidence="3" id="KW-0274">FAD</keyword>
<sequence>MHAGQGSPDTCGTQQHAGGGAATGGAIGRFRERPISIAGAHPRGDGDCGWRAGGQSTPGGSRCRRRTYSRPVCGGIGRAGGAAAQGTRPPSCMGVRLWPYSGPAGGRRGASWRRAGVALYMRFKARRGLKLEAKPTDAPAVLIVGGGMAGLCAAVSALEAGAAVTVIEKSKRLGGSMRLSNGLVWTFKEASALRSEVRGNESLQDMVFESHLQDLGWLESQGVECGPVRPFQWYGQGRTVAPDQVISAMVRRVELLGGRIRTDVAMHRLRPVRNWGYEVDVYLSETDTSTLEADAVILATGGFQGNPELVARWITSETDNIYLRANPWSTGDGLTAAMELGAALTRGMGEFYGHAMAAPPARFGPRQFSDMTQRYGNYALALNLSGRRFVDESAGTGEEALNAEIARQEKATAIYIIDNDIAAMSREFVLAPPHVSVTRAEAAGASVLRKDSIEALADSLKAWGLPAQEVLNTIQAFNTALAAGTADQLVPPRRRNLHPIATAPFTAVKVRAGITFTCGGLATDVDMRVLRRTGTVSTLPMLLADTADVDYCAFPNLYAAGCDVGGLSNRGYMGGLACALVTGRKAGAQAAASARVR</sequence>
<dbReference type="Gene3D" id="3.90.700.10">
    <property type="entry name" value="Succinate dehydrogenase/fumarate reductase flavoprotein, catalytic domain"/>
    <property type="match status" value="1"/>
</dbReference>
<comment type="caution">
    <text evidence="7">The sequence shown here is derived from an EMBL/GenBank/DDBJ whole genome shotgun (WGS) entry which is preliminary data.</text>
</comment>
<evidence type="ECO:0000259" key="6">
    <source>
        <dbReference type="Pfam" id="PF00890"/>
    </source>
</evidence>
<evidence type="ECO:0000256" key="2">
    <source>
        <dbReference type="ARBA" id="ARBA00022630"/>
    </source>
</evidence>
<feature type="domain" description="FAD-dependent oxidoreductase 2 FAD-binding" evidence="6">
    <location>
        <begin position="252"/>
        <end position="569"/>
    </location>
</feature>
<evidence type="ECO:0000256" key="1">
    <source>
        <dbReference type="ARBA" id="ARBA00001974"/>
    </source>
</evidence>
<keyword evidence="8" id="KW-1185">Reference proteome</keyword>
<keyword evidence="2" id="KW-0285">Flavoprotein</keyword>
<dbReference type="SUPFAM" id="SSF56425">
    <property type="entry name" value="Succinate dehydrogenase/fumarate reductase flavoprotein, catalytic domain"/>
    <property type="match status" value="1"/>
</dbReference>
<feature type="region of interest" description="Disordered" evidence="5">
    <location>
        <begin position="1"/>
        <end position="65"/>
    </location>
</feature>
<feature type="domain" description="FAD-dependent oxidoreductase 2 FAD-binding" evidence="6">
    <location>
        <begin position="141"/>
        <end position="194"/>
    </location>
</feature>
<dbReference type="EMBL" id="NJIH01000014">
    <property type="protein sequence ID" value="OWT54815.1"/>
    <property type="molecule type" value="Genomic_DNA"/>
</dbReference>
<feature type="compositionally biased region" description="Gly residues" evidence="5">
    <location>
        <begin position="17"/>
        <end position="27"/>
    </location>
</feature>
<dbReference type="InterPro" id="IPR027477">
    <property type="entry name" value="Succ_DH/fumarate_Rdtase_cat_sf"/>
</dbReference>
<dbReference type="InterPro" id="IPR050315">
    <property type="entry name" value="FAD-oxidoreductase_2"/>
</dbReference>
<evidence type="ECO:0000256" key="3">
    <source>
        <dbReference type="ARBA" id="ARBA00022827"/>
    </source>
</evidence>
<name>A0A225M099_9BURK</name>
<dbReference type="Pfam" id="PF00890">
    <property type="entry name" value="FAD_binding_2"/>
    <property type="match status" value="2"/>
</dbReference>
<proteinExistence type="predicted"/>
<dbReference type="PRINTS" id="PR00368">
    <property type="entry name" value="FADPNR"/>
</dbReference>
<organism evidence="7 8">
    <name type="scientific">Candidimonas nitroreducens</name>
    <dbReference type="NCBI Taxonomy" id="683354"/>
    <lineage>
        <taxon>Bacteria</taxon>
        <taxon>Pseudomonadati</taxon>
        <taxon>Pseudomonadota</taxon>
        <taxon>Betaproteobacteria</taxon>
        <taxon>Burkholderiales</taxon>
        <taxon>Alcaligenaceae</taxon>
        <taxon>Candidimonas</taxon>
    </lineage>
</organism>
<evidence type="ECO:0000313" key="7">
    <source>
        <dbReference type="EMBL" id="OWT54815.1"/>
    </source>
</evidence>
<dbReference type="Gene3D" id="3.50.50.60">
    <property type="entry name" value="FAD/NAD(P)-binding domain"/>
    <property type="match status" value="1"/>
</dbReference>
<dbReference type="InterPro" id="IPR003953">
    <property type="entry name" value="FAD-dep_OxRdtase_2_FAD-bd"/>
</dbReference>
<dbReference type="Proteomes" id="UP000214603">
    <property type="component" value="Unassembled WGS sequence"/>
</dbReference>
<dbReference type="PANTHER" id="PTHR43400">
    <property type="entry name" value="FUMARATE REDUCTASE"/>
    <property type="match status" value="1"/>
</dbReference>
<dbReference type="SUPFAM" id="SSF51905">
    <property type="entry name" value="FAD/NAD(P)-binding domain"/>
    <property type="match status" value="1"/>
</dbReference>
<dbReference type="AlphaFoldDB" id="A0A225M099"/>